<dbReference type="PATRIC" id="fig|60890.4.peg.2047"/>
<dbReference type="OrthoDB" id="9799942at2"/>
<dbReference type="InterPro" id="IPR005500">
    <property type="entry name" value="DUF309"/>
</dbReference>
<dbReference type="RefSeq" id="WP_065271889.1">
    <property type="nucleotide sequence ID" value="NZ_CP015124.1"/>
</dbReference>
<evidence type="ECO:0000313" key="2">
    <source>
        <dbReference type="EMBL" id="ANP37005.1"/>
    </source>
</evidence>
<dbReference type="Proteomes" id="UP000092565">
    <property type="component" value="Chromosome"/>
</dbReference>
<evidence type="ECO:0000313" key="3">
    <source>
        <dbReference type="EMBL" id="MDE4166712.1"/>
    </source>
</evidence>
<proteinExistence type="predicted"/>
<organism evidence="2 4">
    <name type="scientific">Phaeobacter gallaeciensis</name>
    <dbReference type="NCBI Taxonomy" id="60890"/>
    <lineage>
        <taxon>Bacteria</taxon>
        <taxon>Pseudomonadati</taxon>
        <taxon>Pseudomonadota</taxon>
        <taxon>Alphaproteobacteria</taxon>
        <taxon>Rhodobacterales</taxon>
        <taxon>Roseobacteraceae</taxon>
        <taxon>Phaeobacter</taxon>
    </lineage>
</organism>
<evidence type="ECO:0000313" key="4">
    <source>
        <dbReference type="Proteomes" id="UP000092565"/>
    </source>
</evidence>
<dbReference type="SUPFAM" id="SSF140663">
    <property type="entry name" value="TTHA0068-like"/>
    <property type="match status" value="1"/>
</dbReference>
<dbReference type="Proteomes" id="UP001218364">
    <property type="component" value="Unassembled WGS sequence"/>
</dbReference>
<keyword evidence="4" id="KW-1185">Reference proteome</keyword>
<name>A0A1B0ZS71_9RHOB</name>
<evidence type="ECO:0000256" key="1">
    <source>
        <dbReference type="SAM" id="MobiDB-lite"/>
    </source>
</evidence>
<protein>
    <submittedName>
        <fullName evidence="3">DUF309 domain-containing protein</fullName>
    </submittedName>
</protein>
<feature type="region of interest" description="Disordered" evidence="1">
    <location>
        <begin position="1"/>
        <end position="23"/>
    </location>
</feature>
<evidence type="ECO:0000313" key="5">
    <source>
        <dbReference type="Proteomes" id="UP001218364"/>
    </source>
</evidence>
<gene>
    <name evidence="2" type="ORF">JL2886_02112</name>
    <name evidence="3" type="ORF">PXK24_13515</name>
</gene>
<sequence>MARFPDPPHAHIPGQTPRHPEGTFDAICETARPEQPLGAVFASDAWRAGCQYFRTGYFWEAHEVWEAVWMALPDPSAERRLVQGMIQLANAALKQKMQRPRAVQRLCDIADAQMTDLPGALWITADLQEDQIRAQLLDLRRQTENTTKSAL</sequence>
<dbReference type="Gene3D" id="1.10.3450.10">
    <property type="entry name" value="TTHA0068-like"/>
    <property type="match status" value="1"/>
</dbReference>
<accession>A0A1B0ZS71</accession>
<dbReference type="AlphaFoldDB" id="A0A1B0ZS71"/>
<dbReference type="InterPro" id="IPR023203">
    <property type="entry name" value="TTHA0068_sf"/>
</dbReference>
<dbReference type="EMBL" id="CP015124">
    <property type="protein sequence ID" value="ANP37005.1"/>
    <property type="molecule type" value="Genomic_DNA"/>
</dbReference>
<dbReference type="EMBL" id="JARCJK010000006">
    <property type="protein sequence ID" value="MDE4166712.1"/>
    <property type="molecule type" value="Genomic_DNA"/>
</dbReference>
<reference evidence="2 4" key="1">
    <citation type="submission" date="2016-04" db="EMBL/GenBank/DDBJ databases">
        <authorList>
            <person name="Evans L.H."/>
            <person name="Alamgir A."/>
            <person name="Owens N."/>
            <person name="Weber N.D."/>
            <person name="Virtaneva K."/>
            <person name="Barbian K."/>
            <person name="Babar A."/>
            <person name="Rosenke K."/>
        </authorList>
    </citation>
    <scope>NUCLEOTIDE SEQUENCE [LARGE SCALE GENOMIC DNA]</scope>
    <source>
        <strain evidence="2 4">JL2886</strain>
    </source>
</reference>
<reference evidence="3 5" key="2">
    <citation type="submission" date="2023-02" db="EMBL/GenBank/DDBJ databases">
        <title>Population genomics of bacteria associated with diatom.</title>
        <authorList>
            <person name="Xie J."/>
            <person name="Wang H."/>
        </authorList>
    </citation>
    <scope>NUCLEOTIDE SEQUENCE [LARGE SCALE GENOMIC DNA]</scope>
    <source>
        <strain evidence="3 5">PT47_8</strain>
    </source>
</reference>
<dbReference type="Pfam" id="PF03745">
    <property type="entry name" value="DUF309"/>
    <property type="match status" value="1"/>
</dbReference>